<reference evidence="1 2" key="1">
    <citation type="submission" date="2019-05" db="EMBL/GenBank/DDBJ databases">
        <authorList>
            <consortium name="Science for Life Laboratories"/>
        </authorList>
    </citation>
    <scope>NUCLEOTIDE SEQUENCE [LARGE SCALE GENOMIC DNA]</scope>
    <source>
        <strain evidence="1">Soil9</strain>
    </source>
</reference>
<evidence type="ECO:0000313" key="1">
    <source>
        <dbReference type="EMBL" id="VTR95876.1"/>
    </source>
</evidence>
<proteinExistence type="predicted"/>
<dbReference type="EMBL" id="LR593886">
    <property type="protein sequence ID" value="VTR95876.1"/>
    <property type="molecule type" value="Genomic_DNA"/>
</dbReference>
<keyword evidence="2" id="KW-1185">Reference proteome</keyword>
<dbReference type="Proteomes" id="UP000464178">
    <property type="component" value="Chromosome"/>
</dbReference>
<protein>
    <submittedName>
        <fullName evidence="1">Uncharacterized protein</fullName>
    </submittedName>
</protein>
<dbReference type="KEGG" id="gms:SOIL9_18380"/>
<dbReference type="RefSeq" id="WP_162670235.1">
    <property type="nucleotide sequence ID" value="NZ_LR593886.1"/>
</dbReference>
<accession>A0A6P2D5X4</accession>
<sequence>MAKAKQEGKITQKAMVQAALDEKGWKVGPQELQEFIKEQYETELATNIISNYKSVIKREKGGGAKISGRKGGAQFSDLQAVQSLVNRLGADQVKKLVDVAEMFA</sequence>
<organism evidence="1 2">
    <name type="scientific">Gemmata massiliana</name>
    <dbReference type="NCBI Taxonomy" id="1210884"/>
    <lineage>
        <taxon>Bacteria</taxon>
        <taxon>Pseudomonadati</taxon>
        <taxon>Planctomycetota</taxon>
        <taxon>Planctomycetia</taxon>
        <taxon>Gemmatales</taxon>
        <taxon>Gemmataceae</taxon>
        <taxon>Gemmata</taxon>
    </lineage>
</organism>
<evidence type="ECO:0000313" key="2">
    <source>
        <dbReference type="Proteomes" id="UP000464178"/>
    </source>
</evidence>
<dbReference type="AlphaFoldDB" id="A0A6P2D5X4"/>
<name>A0A6P2D5X4_9BACT</name>
<gene>
    <name evidence="1" type="ORF">SOIL9_18380</name>
</gene>